<dbReference type="Proteomes" id="UP001174839">
    <property type="component" value="Unassembled WGS sequence"/>
</dbReference>
<dbReference type="PANTHER" id="PTHR46825">
    <property type="entry name" value="D-ALANYL-D-ALANINE-CARBOXYPEPTIDASE/ENDOPEPTIDASE AMPH"/>
    <property type="match status" value="1"/>
</dbReference>
<organism evidence="2 3">
    <name type="scientific">Robiginitalea aurantiaca</name>
    <dbReference type="NCBI Taxonomy" id="3056915"/>
    <lineage>
        <taxon>Bacteria</taxon>
        <taxon>Pseudomonadati</taxon>
        <taxon>Bacteroidota</taxon>
        <taxon>Flavobacteriia</taxon>
        <taxon>Flavobacteriales</taxon>
        <taxon>Flavobacteriaceae</taxon>
        <taxon>Robiginitalea</taxon>
    </lineage>
</organism>
<accession>A0ABT7WBM7</accession>
<sequence>MIKNLLVPIAIVLLATSCQEKPEISKTTPLESFTDSLFQASVDSSQIAGAAILVHRNGETLLKKSYGYASLELSAPVPNGGIFEIGSVTKQFTAAAILKLVQTNKLSLEDDFTQYLDFDTKGRTVTIDNLLNHTSGIPSYTEIPEFWVLSIQDQPRDSLVRLVESKDFMFEPGEALIYNNSAYFFLGLIIEKVTGQTYASYLEEVFFEPLGMDNTSYCSTSEVMKNKVYGYDFTPEGLKQKGYLNHTWPYAAGSLCSTTEDLLTWMTALHQGSVLSETLYQSLVTPGHLKDGSNVLYAKALVNYSDFGNQRIGHGGGINGFLTDTRYYPEEDLYLICLVNTTGPKGASFFADEITWKLLDKVTPQSVALDFDTKMLDGKYTGAVRGAPEFSIEVKSISNGLTIQSERDEKADTLDVYIGNNTWIDDNTSIIIKNNEYRLVGPSAYYILKKETE</sequence>
<reference evidence="2" key="1">
    <citation type="submission" date="2023-06" db="EMBL/GenBank/DDBJ databases">
        <title>Robiginitalea aurantiacus sp. nov. and Algoriphagus sediminis sp. nov., isolated from coastal sediment.</title>
        <authorList>
            <person name="Zhou Z.Y."/>
            <person name="An J."/>
            <person name="Jia Y.W."/>
            <person name="Du Z.J."/>
        </authorList>
    </citation>
    <scope>NUCLEOTIDE SEQUENCE</scope>
    <source>
        <strain evidence="2">M39</strain>
    </source>
</reference>
<dbReference type="PANTHER" id="PTHR46825:SF9">
    <property type="entry name" value="BETA-LACTAMASE-RELATED DOMAIN-CONTAINING PROTEIN"/>
    <property type="match status" value="1"/>
</dbReference>
<feature type="domain" description="Beta-lactamase-related" evidence="1">
    <location>
        <begin position="35"/>
        <end position="345"/>
    </location>
</feature>
<dbReference type="InterPro" id="IPR001466">
    <property type="entry name" value="Beta-lactam-related"/>
</dbReference>
<dbReference type="GO" id="GO:0016787">
    <property type="term" value="F:hydrolase activity"/>
    <property type="evidence" value="ECO:0007669"/>
    <property type="project" value="UniProtKB-KW"/>
</dbReference>
<dbReference type="InterPro" id="IPR050491">
    <property type="entry name" value="AmpC-like"/>
</dbReference>
<evidence type="ECO:0000259" key="1">
    <source>
        <dbReference type="Pfam" id="PF00144"/>
    </source>
</evidence>
<name>A0ABT7WBM7_9FLAO</name>
<dbReference type="PROSITE" id="PS51257">
    <property type="entry name" value="PROKAR_LIPOPROTEIN"/>
    <property type="match status" value="1"/>
</dbReference>
<keyword evidence="2" id="KW-0378">Hydrolase</keyword>
<dbReference type="SUPFAM" id="SSF56601">
    <property type="entry name" value="beta-lactamase/transpeptidase-like"/>
    <property type="match status" value="1"/>
</dbReference>
<dbReference type="EMBL" id="JAUDUY010000001">
    <property type="protein sequence ID" value="MDM9630310.1"/>
    <property type="molecule type" value="Genomic_DNA"/>
</dbReference>
<proteinExistence type="predicted"/>
<dbReference type="InterPro" id="IPR012338">
    <property type="entry name" value="Beta-lactam/transpept-like"/>
</dbReference>
<comment type="caution">
    <text evidence="2">The sequence shown here is derived from an EMBL/GenBank/DDBJ whole genome shotgun (WGS) entry which is preliminary data.</text>
</comment>
<dbReference type="Gene3D" id="3.40.710.10">
    <property type="entry name" value="DD-peptidase/beta-lactamase superfamily"/>
    <property type="match status" value="1"/>
</dbReference>
<dbReference type="EC" id="3.1.1.103" evidence="2"/>
<dbReference type="Pfam" id="PF00144">
    <property type="entry name" value="Beta-lactamase"/>
    <property type="match status" value="1"/>
</dbReference>
<evidence type="ECO:0000313" key="3">
    <source>
        <dbReference type="Proteomes" id="UP001174839"/>
    </source>
</evidence>
<dbReference type="RefSeq" id="WP_289723669.1">
    <property type="nucleotide sequence ID" value="NZ_JAUDUY010000001.1"/>
</dbReference>
<evidence type="ECO:0000313" key="2">
    <source>
        <dbReference type="EMBL" id="MDM9630310.1"/>
    </source>
</evidence>
<gene>
    <name evidence="2" type="ORF">QU605_02430</name>
</gene>
<protein>
    <submittedName>
        <fullName evidence="2">Serine hydrolase domain-containing protein</fullName>
        <ecNumber evidence="2">3.1.1.103</ecNumber>
    </submittedName>
</protein>
<keyword evidence="3" id="KW-1185">Reference proteome</keyword>